<evidence type="ECO:0000256" key="5">
    <source>
        <dbReference type="SAM" id="Coils"/>
    </source>
</evidence>
<dbReference type="Pfam" id="PF00700">
    <property type="entry name" value="Flagellin_C"/>
    <property type="match status" value="1"/>
</dbReference>
<keyword evidence="5" id="KW-0175">Coiled coil</keyword>
<dbReference type="Gene3D" id="1.20.1330.10">
    <property type="entry name" value="f41 fragment of flagellin, N-terminal domain"/>
    <property type="match status" value="2"/>
</dbReference>
<keyword evidence="8" id="KW-0966">Cell projection</keyword>
<dbReference type="InterPro" id="IPR046358">
    <property type="entry name" value="Flagellin_C"/>
</dbReference>
<dbReference type="Gene3D" id="6.10.10.10">
    <property type="entry name" value="Flagellar export chaperone, C-terminal domain"/>
    <property type="match status" value="1"/>
</dbReference>
<dbReference type="PANTHER" id="PTHR42792">
    <property type="entry name" value="FLAGELLIN"/>
    <property type="match status" value="1"/>
</dbReference>
<evidence type="ECO:0000256" key="2">
    <source>
        <dbReference type="ARBA" id="ARBA00022525"/>
    </source>
</evidence>
<comment type="similarity">
    <text evidence="1 4">Belongs to the bacterial flagellin family.</text>
</comment>
<feature type="coiled-coil region" evidence="5">
    <location>
        <begin position="102"/>
        <end position="129"/>
    </location>
</feature>
<keyword evidence="8" id="KW-0282">Flagellum</keyword>
<sequence>MPQIINTNIASVNAQRNLDRSQAANQIALQRLSSGLRINSAKDDAAGLAISTRFTSQVRGLNVAIRNANDGVSLAQTAEGALGAMTENLLRIRDLALQSANATNSAIDREALNQEVQQLKEEIQRIADQTNFNGTKLLDGTFTDVTFQIGPNEGESVTFGINGATTDQLGTALNDGISSDPVSFTTGTPTAPTYALGAGDLVINGIAVPASTGVDDSFSNLDNERSAIAKAAAINKVTEQTGVKAIVNQNSVGGTKFSTPASDISGNIKINGISISVSVSKLLSDQVNLENVASAINEKSGQTGVTAIFDGNPTKGIQLVAADGRNIILTGDGTNDTSAYGLATSGGASASQTYAGTFTLVSTDGSDIQLDTTTGTIKNAGLQVGTFSGSNSGLVSQEQPAAAMATGDLVINGVPVGPSLASDDSASPTATSPAQSAIAKAAAINKVADQTGVTAVVNASILNGDASIGGVGSAIGGSFDVNGVTINVAWSAADSTADVQRTIVTAVNNKSGQSGVRAEAFGNSFRLIADDGRNVLVNNFTGLTAANVGLSGGTSARGSVTLLSAGKIQLDTLTGNISNAGFEVGAYGSATDGQLIRDVDISTVDGAIKALAAVDNALQKINFQRAQLGAIQNRFESTVANQAIVAENLQAANSRIRDADFAAETAELSRTQVLQQAGLSILAQANGQPQQVLQLLQG</sequence>
<gene>
    <name evidence="8" type="ORF">AAIA72_04100</name>
</gene>
<dbReference type="PANTHER" id="PTHR42792:SF2">
    <property type="entry name" value="FLAGELLIN"/>
    <property type="match status" value="1"/>
</dbReference>
<dbReference type="Pfam" id="PF00669">
    <property type="entry name" value="Flagellin_N"/>
    <property type="match status" value="1"/>
</dbReference>
<dbReference type="InterPro" id="IPR042187">
    <property type="entry name" value="Flagellin_C_sub2"/>
</dbReference>
<dbReference type="GO" id="GO:0005198">
    <property type="term" value="F:structural molecule activity"/>
    <property type="evidence" value="ECO:0007669"/>
    <property type="project" value="UniProtKB-UniRule"/>
</dbReference>
<evidence type="ECO:0000256" key="1">
    <source>
        <dbReference type="ARBA" id="ARBA00005709"/>
    </source>
</evidence>
<dbReference type="SUPFAM" id="SSF64518">
    <property type="entry name" value="Phase 1 flagellin"/>
    <property type="match status" value="1"/>
</dbReference>
<dbReference type="RefSeq" id="WP_369602164.1">
    <property type="nucleotide sequence ID" value="NZ_CP154858.1"/>
</dbReference>
<organism evidence="8">
    <name type="scientific">Thermohahella caldifontis</name>
    <dbReference type="NCBI Taxonomy" id="3142973"/>
    <lineage>
        <taxon>Bacteria</taxon>
        <taxon>Pseudomonadati</taxon>
        <taxon>Pseudomonadota</taxon>
        <taxon>Gammaproteobacteria</taxon>
        <taxon>Oceanospirillales</taxon>
        <taxon>Hahellaceae</taxon>
        <taxon>Thermohahella</taxon>
    </lineage>
</organism>
<keyword evidence="3 4" id="KW-0975">Bacterial flagellum</keyword>
<protein>
    <recommendedName>
        <fullName evidence="4">Flagellin</fullName>
    </recommendedName>
</protein>
<evidence type="ECO:0000313" key="8">
    <source>
        <dbReference type="EMBL" id="XDT73170.1"/>
    </source>
</evidence>
<dbReference type="PRINTS" id="PR00207">
    <property type="entry name" value="FLAGELLIN"/>
</dbReference>
<comment type="subcellular location">
    <subcellularLocation>
        <location evidence="4">Secreted</location>
    </subcellularLocation>
    <subcellularLocation>
        <location evidence="4">Bacterial flagellum</location>
    </subcellularLocation>
</comment>
<dbReference type="InterPro" id="IPR001492">
    <property type="entry name" value="Flagellin"/>
</dbReference>
<evidence type="ECO:0000259" key="6">
    <source>
        <dbReference type="Pfam" id="PF00669"/>
    </source>
</evidence>
<dbReference type="KEGG" id="tcd:AAIA72_04100"/>
<feature type="domain" description="Flagellin N-terminal" evidence="6">
    <location>
        <begin position="5"/>
        <end position="143"/>
    </location>
</feature>
<reference evidence="8" key="1">
    <citation type="submission" date="2024-05" db="EMBL/GenBank/DDBJ databases">
        <title>Genome sequencing of novel strain.</title>
        <authorList>
            <person name="Ganbat D."/>
            <person name="Ganbat S."/>
            <person name="Lee S.-J."/>
        </authorList>
    </citation>
    <scope>NUCLEOTIDE SEQUENCE</scope>
    <source>
        <strain evidence="8">SMD15-11</strain>
    </source>
</reference>
<name>A0AB39UYX9_9GAMM</name>
<dbReference type="GO" id="GO:0009288">
    <property type="term" value="C:bacterial-type flagellum"/>
    <property type="evidence" value="ECO:0007669"/>
    <property type="project" value="UniProtKB-SubCell"/>
</dbReference>
<feature type="domain" description="Flagellin C-terminal" evidence="7">
    <location>
        <begin position="611"/>
        <end position="696"/>
    </location>
</feature>
<proteinExistence type="inferred from homology"/>
<evidence type="ECO:0000256" key="3">
    <source>
        <dbReference type="ARBA" id="ARBA00023143"/>
    </source>
</evidence>
<accession>A0AB39UYX9</accession>
<dbReference type="AlphaFoldDB" id="A0AB39UYX9"/>
<evidence type="ECO:0000259" key="7">
    <source>
        <dbReference type="Pfam" id="PF00700"/>
    </source>
</evidence>
<dbReference type="GO" id="GO:0005576">
    <property type="term" value="C:extracellular region"/>
    <property type="evidence" value="ECO:0007669"/>
    <property type="project" value="UniProtKB-SubCell"/>
</dbReference>
<dbReference type="EMBL" id="CP154858">
    <property type="protein sequence ID" value="XDT73170.1"/>
    <property type="molecule type" value="Genomic_DNA"/>
</dbReference>
<comment type="function">
    <text evidence="4">Flagellin is the subunit protein which polymerizes to form the filaments of bacterial flagella.</text>
</comment>
<dbReference type="InterPro" id="IPR001029">
    <property type="entry name" value="Flagellin_N"/>
</dbReference>
<keyword evidence="8" id="KW-0969">Cilium</keyword>
<dbReference type="Gene3D" id="3.30.70.2120">
    <property type="match status" value="2"/>
</dbReference>
<evidence type="ECO:0000256" key="4">
    <source>
        <dbReference type="RuleBase" id="RU362073"/>
    </source>
</evidence>
<keyword evidence="2 4" id="KW-0964">Secreted</keyword>